<keyword evidence="3 7" id="KW-0963">Cytoplasm</keyword>
<feature type="region of interest" description="Disordered" evidence="9">
    <location>
        <begin position="538"/>
        <end position="565"/>
    </location>
</feature>
<dbReference type="Pfam" id="PF26549">
    <property type="entry name" value="Tricorn_N"/>
    <property type="match status" value="1"/>
</dbReference>
<evidence type="ECO:0000256" key="8">
    <source>
        <dbReference type="PIRSR" id="PIRSR036421-1"/>
    </source>
</evidence>
<evidence type="ECO:0000256" key="4">
    <source>
        <dbReference type="ARBA" id="ARBA00022670"/>
    </source>
</evidence>
<dbReference type="GO" id="GO:0005737">
    <property type="term" value="C:cytoplasm"/>
    <property type="evidence" value="ECO:0007669"/>
    <property type="project" value="UniProtKB-SubCell"/>
</dbReference>
<evidence type="ECO:0000259" key="11">
    <source>
        <dbReference type="SMART" id="SM00245"/>
    </source>
</evidence>
<dbReference type="GO" id="GO:0006508">
    <property type="term" value="P:proteolysis"/>
    <property type="evidence" value="ECO:0007669"/>
    <property type="project" value="UniProtKB-UniRule"/>
</dbReference>
<dbReference type="SUPFAM" id="SSF50156">
    <property type="entry name" value="PDZ domain-like"/>
    <property type="match status" value="1"/>
</dbReference>
<keyword evidence="5 7" id="KW-0378">Hydrolase</keyword>
<dbReference type="InterPro" id="IPR012393">
    <property type="entry name" value="Tricorn_protease"/>
</dbReference>
<keyword evidence="13" id="KW-1185">Reference proteome</keyword>
<feature type="active site" description="Charge relay system" evidence="8">
    <location>
        <position position="1053"/>
    </location>
</feature>
<dbReference type="SUPFAM" id="SSF82171">
    <property type="entry name" value="DPP6 N-terminal domain-like"/>
    <property type="match status" value="1"/>
</dbReference>
<evidence type="ECO:0000256" key="7">
    <source>
        <dbReference type="PIRNR" id="PIRNR036421"/>
    </source>
</evidence>
<proteinExistence type="inferred from homology"/>
<dbReference type="OrthoDB" id="9815657at2"/>
<gene>
    <name evidence="12" type="ORF">SAMN00120144_1425</name>
</gene>
<keyword evidence="10" id="KW-0732">Signal</keyword>
<feature type="domain" description="Tail specific protease" evidence="11">
    <location>
        <begin position="872"/>
        <end position="1064"/>
    </location>
</feature>
<evidence type="ECO:0000256" key="6">
    <source>
        <dbReference type="ARBA" id="ARBA00022825"/>
    </source>
</evidence>
<dbReference type="Pfam" id="PF14685">
    <property type="entry name" value="PDZ_Tricorn"/>
    <property type="match status" value="1"/>
</dbReference>
<dbReference type="SMART" id="SM00245">
    <property type="entry name" value="TSPc"/>
    <property type="match status" value="1"/>
</dbReference>
<dbReference type="InterPro" id="IPR029045">
    <property type="entry name" value="ClpP/crotonase-like_dom_sf"/>
</dbReference>
<evidence type="ECO:0000256" key="3">
    <source>
        <dbReference type="ARBA" id="ARBA00022490"/>
    </source>
</evidence>
<keyword evidence="4 7" id="KW-0645">Protease</keyword>
<dbReference type="Pfam" id="PF14684">
    <property type="entry name" value="Tricorn_C1"/>
    <property type="match status" value="1"/>
</dbReference>
<dbReference type="STRING" id="645990.SAMN00120144_1425"/>
<dbReference type="InterPro" id="IPR028204">
    <property type="entry name" value="Tricorn_C1"/>
</dbReference>
<dbReference type="Gene3D" id="2.120.10.60">
    <property type="entry name" value="Tricorn protease N-terminal domain"/>
    <property type="match status" value="1"/>
</dbReference>
<dbReference type="RefSeq" id="WP_084444141.1">
    <property type="nucleotide sequence ID" value="NZ_FWWW01000048.1"/>
</dbReference>
<dbReference type="Proteomes" id="UP000192266">
    <property type="component" value="Unassembled WGS sequence"/>
</dbReference>
<dbReference type="EMBL" id="FWWW01000048">
    <property type="protein sequence ID" value="SMB87831.1"/>
    <property type="molecule type" value="Genomic_DNA"/>
</dbReference>
<evidence type="ECO:0000256" key="9">
    <source>
        <dbReference type="SAM" id="MobiDB-lite"/>
    </source>
</evidence>
<dbReference type="Pfam" id="PF26550">
    <property type="entry name" value="Tricorn_2nd"/>
    <property type="match status" value="1"/>
</dbReference>
<dbReference type="PIRSF" id="PIRSF036421">
    <property type="entry name" value="Tricorn_protease"/>
    <property type="match status" value="1"/>
</dbReference>
<keyword evidence="6 7" id="KW-0720">Serine protease</keyword>
<dbReference type="InterPro" id="IPR015943">
    <property type="entry name" value="WD40/YVTN_repeat-like_dom_sf"/>
</dbReference>
<dbReference type="SUPFAM" id="SSF69304">
    <property type="entry name" value="Tricorn protease N-terminal domain"/>
    <property type="match status" value="1"/>
</dbReference>
<evidence type="ECO:0000313" key="13">
    <source>
        <dbReference type="Proteomes" id="UP000192266"/>
    </source>
</evidence>
<sequence length="1109" mass="121932">MPHPYKLLLLALLLGSAALAQTAPPETLLLREPALSRDKLAFSYAGDIWTANRDGSNPQRLTVGPGVETSPRFSPDGQWIAYTGDYDRNSDIYVVAVSGGQPRRLTWHPSAEVVRDWTPDGKNILFSSSQEAYARSLQLFTVPVAGGLPTRLPLLMGEKGSYSADGQRLAHTHITDATATWKHYRGGRTGPIWLTDLKTLATEEVPHENATDTSPLWLGGKIYFLSDRQRTNNVFVYDVASKKVEQLTRHTDYDVKSLGGYGSELVYEQAGRLYLLNTGSGEAKGIKISISPEVLALRPQYRNVATMVRSAAISPTGMRAVVEARGDIFTVPAKKGESRNLTHSDGAHERYPAWSPDGTRIAYVSDVSGEYELQVHDQRGIKPAQSYSLGPPSFYYHPLWSPDSKKIAYTDKKLNLWYLDLDKKKPVRVASDAYGPLLDDAVMAPAWSPDAQWLAYSVQMPNHLRTVVVYHLPSGRRFAISDGRSDATSPAFSRDGKYLFFAASTDVGLRTTWLDMSSYDRVSKRTLYVAVLNKKDDSPFAPQSDEEKEAMSKPDSVAVGKPTGNRAAPKVAVKDLRGKKPEAVKVVIDTAGMSQRVLVVPGSAVGELSNVQVADADKLFYLEEMPPSAAAGPTATAPEPTQRLHRFDLKDRKDEIFLSDLTGYALSADGKKILYLGPKDTYGIVEAAGKPAAGDGKLALTALDAYIDPRHEWQQMFNEVWRLERDYFYDPKMHGLDWAATKKKYAAFLPHVAHRADLNYLFAEMMGEMVVGHNYVNGGDLPALTPSPVGLLGADYEVVNDHYRFKRVFNGESFNPGLRAPLTGPGVSVEAGDYLLAVNNRPLRGTDNVYSFFENTVGKQITLTVNDQPTLRGAREVTVVPVASEATLRRIAWVEGNRRKVDELTGGRVAYVYLPNTSAEGYEFFNRYYFSQLDKEAVIVDERFNGGGFVADYILDLLNRPLLSYWAPREGKAFTSPGASIYGPKVMLVNEFAGSGGDALPAFFRRRGLGTIVGKRTWGGLVGISGYPVLMDGGTVTSPSFAIYSPEGKWEIENEGVAPDIEVDVLPNATQNGADPQLAKAVEVILGDLKKQSFKPVPIPAQYPERGKE</sequence>
<feature type="chain" id="PRO_5012280539" description="Tricorn protease homolog" evidence="10">
    <location>
        <begin position="23"/>
        <end position="1109"/>
    </location>
</feature>
<dbReference type="Gene3D" id="3.30.750.44">
    <property type="match status" value="1"/>
</dbReference>
<dbReference type="CDD" id="cd07562">
    <property type="entry name" value="Peptidase_S41_TRI"/>
    <property type="match status" value="1"/>
</dbReference>
<dbReference type="EC" id="3.4.21.-" evidence="7"/>
<evidence type="ECO:0000256" key="10">
    <source>
        <dbReference type="SAM" id="SignalP"/>
    </source>
</evidence>
<dbReference type="Gene3D" id="2.30.42.10">
    <property type="match status" value="1"/>
</dbReference>
<comment type="subcellular location">
    <subcellularLocation>
        <location evidence="1 7">Cytoplasm</location>
    </subcellularLocation>
</comment>
<reference evidence="12 13" key="1">
    <citation type="submission" date="2017-04" db="EMBL/GenBank/DDBJ databases">
        <authorList>
            <person name="Afonso C.L."/>
            <person name="Miller P.J."/>
            <person name="Scott M.A."/>
            <person name="Spackman E."/>
            <person name="Goraichik I."/>
            <person name="Dimitrov K.M."/>
            <person name="Suarez D.L."/>
            <person name="Swayne D.E."/>
        </authorList>
    </citation>
    <scope>NUCLEOTIDE SEQUENCE [LARGE SCALE GENOMIC DNA]</scope>
    <source>
        <strain evidence="12 13">DSM 11622</strain>
    </source>
</reference>
<dbReference type="GO" id="GO:0008236">
    <property type="term" value="F:serine-type peptidase activity"/>
    <property type="evidence" value="ECO:0007669"/>
    <property type="project" value="UniProtKB-UniRule"/>
</dbReference>
<dbReference type="PANTHER" id="PTHR43253">
    <property type="entry name" value="TRICORN PROTEASE HOMOLOG 2-RELATED"/>
    <property type="match status" value="1"/>
</dbReference>
<accession>A0A1W1V494</accession>
<dbReference type="PANTHER" id="PTHR43253:SF1">
    <property type="entry name" value="TRICORN PROTEASE HOMOLOG 2-RELATED"/>
    <property type="match status" value="1"/>
</dbReference>
<evidence type="ECO:0000256" key="5">
    <source>
        <dbReference type="ARBA" id="ARBA00022801"/>
    </source>
</evidence>
<comment type="similarity">
    <text evidence="2 7">Belongs to the peptidase S41B family.</text>
</comment>
<dbReference type="SUPFAM" id="SSF52096">
    <property type="entry name" value="ClpP/crotonase"/>
    <property type="match status" value="1"/>
</dbReference>
<feature type="signal peptide" evidence="10">
    <location>
        <begin position="1"/>
        <end position="22"/>
    </location>
</feature>
<protein>
    <recommendedName>
        <fullName evidence="7">Tricorn protease homolog</fullName>
        <ecNumber evidence="7">3.4.21.-</ecNumber>
    </recommendedName>
</protein>
<evidence type="ECO:0000256" key="1">
    <source>
        <dbReference type="ARBA" id="ARBA00004496"/>
    </source>
</evidence>
<dbReference type="InterPro" id="IPR029414">
    <property type="entry name" value="Tricorn_PDZ"/>
</dbReference>
<dbReference type="Pfam" id="PF03572">
    <property type="entry name" value="Peptidase_S41"/>
    <property type="match status" value="1"/>
</dbReference>
<evidence type="ECO:0000313" key="12">
    <source>
        <dbReference type="EMBL" id="SMB87831.1"/>
    </source>
</evidence>
<dbReference type="Gene3D" id="2.130.10.10">
    <property type="entry name" value="YVTN repeat-like/Quinoprotein amine dehydrogenase"/>
    <property type="match status" value="1"/>
</dbReference>
<organism evidence="12 13">
    <name type="scientific">Hymenobacter roseosalivarius DSM 11622</name>
    <dbReference type="NCBI Taxonomy" id="645990"/>
    <lineage>
        <taxon>Bacteria</taxon>
        <taxon>Pseudomonadati</taxon>
        <taxon>Bacteroidota</taxon>
        <taxon>Cytophagia</taxon>
        <taxon>Cytophagales</taxon>
        <taxon>Hymenobacteraceae</taxon>
        <taxon>Hymenobacter</taxon>
    </lineage>
</organism>
<dbReference type="Gene3D" id="3.90.226.10">
    <property type="entry name" value="2-enoyl-CoA Hydratase, Chain A, domain 1"/>
    <property type="match status" value="1"/>
</dbReference>
<feature type="active site" description="Charge relay system" evidence="8">
    <location>
        <position position="773"/>
    </location>
</feature>
<dbReference type="InterPro" id="IPR005151">
    <property type="entry name" value="Tail-specific_protease"/>
</dbReference>
<comment type="function">
    <text evidence="7">Degrades oligopeptides.</text>
</comment>
<dbReference type="AlphaFoldDB" id="A0A1W1V494"/>
<name>A0A1W1V494_9BACT</name>
<evidence type="ECO:0000256" key="2">
    <source>
        <dbReference type="ARBA" id="ARBA00008524"/>
    </source>
</evidence>
<feature type="active site" description="Nucleophile" evidence="8">
    <location>
        <position position="995"/>
    </location>
</feature>
<dbReference type="InterPro" id="IPR036034">
    <property type="entry name" value="PDZ_sf"/>
</dbReference>